<evidence type="ECO:0000313" key="2">
    <source>
        <dbReference type="EMBL" id="BFO81653.1"/>
    </source>
</evidence>
<accession>A0AB33JMR5</accession>
<dbReference type="EMBL" id="AP035789">
    <property type="protein sequence ID" value="BFO81653.1"/>
    <property type="molecule type" value="Genomic_DNA"/>
</dbReference>
<name>A0AB33JMR5_9BACT</name>
<protein>
    <recommendedName>
        <fullName evidence="1">SMODS and SLOG-associating 2TM effector domain-containing protein</fullName>
    </recommendedName>
</protein>
<dbReference type="InterPro" id="IPR040811">
    <property type="entry name" value="SLATT_4"/>
</dbReference>
<dbReference type="AlphaFoldDB" id="A0AB33JMR5"/>
<reference evidence="2" key="1">
    <citation type="submission" date="2024-07" db="EMBL/GenBank/DDBJ databases">
        <title>Complete genome sequence of Prevotella sp. YM-2024 GTC17262.</title>
        <authorList>
            <person name="Hayashi M."/>
            <person name="Muto Y."/>
            <person name="Tanaka K."/>
            <person name="Niwa H."/>
        </authorList>
    </citation>
    <scope>NUCLEOTIDE SEQUENCE</scope>
    <source>
        <strain evidence="2">GTC17262</strain>
    </source>
</reference>
<gene>
    <name evidence="2" type="ORF">GTC17262_18440</name>
</gene>
<proteinExistence type="predicted"/>
<dbReference type="Pfam" id="PF18186">
    <property type="entry name" value="SLATT_4"/>
    <property type="match status" value="1"/>
</dbReference>
<feature type="domain" description="SMODS and SLOG-associating 2TM effector" evidence="1">
    <location>
        <begin position="27"/>
        <end position="178"/>
    </location>
</feature>
<evidence type="ECO:0000259" key="1">
    <source>
        <dbReference type="Pfam" id="PF18186"/>
    </source>
</evidence>
<dbReference type="NCBIfam" id="NF033632">
    <property type="entry name" value="SLATT_4"/>
    <property type="match status" value="1"/>
</dbReference>
<organism evidence="2">
    <name type="scientific">Prevotella sp. GTC17262</name>
    <dbReference type="NCBI Taxonomy" id="3236797"/>
    <lineage>
        <taxon>Bacteria</taxon>
        <taxon>Pseudomonadati</taxon>
        <taxon>Bacteroidota</taxon>
        <taxon>Bacteroidia</taxon>
        <taxon>Bacteroidales</taxon>
        <taxon>Prevotellaceae</taxon>
        <taxon>Prevotella</taxon>
    </lineage>
</organism>
<sequence length="190" mass="22052">MKVKSGQEIKNGELYMETDSQIKIYYEQIEFCYGNVEWTHKIHEKAADIFTSINKVLRWIQLLLSFFVSADVVSQMNTELPVIHWYLVVCSLLLMLVNTISKAFDFSGLANKHIITANSLWGLREDYRSFKNDILAGVYTIDEIRAKRDELQNAVQEVYKTAPRTFDRAYKKAQADFNAGKVTFEHLPEK</sequence>